<dbReference type="PANTHER" id="PTHR42791:SF1">
    <property type="entry name" value="N-ACETYLTRANSFERASE DOMAIN-CONTAINING PROTEIN"/>
    <property type="match status" value="1"/>
</dbReference>
<dbReference type="EMBL" id="KB916581">
    <property type="protein sequence ID" value="EOD45485.1"/>
    <property type="molecule type" value="Genomic_DNA"/>
</dbReference>
<protein>
    <submittedName>
        <fullName evidence="1">Putative gnat family protein</fullName>
    </submittedName>
</protein>
<dbReference type="HOGENOM" id="CLU_060131_3_2_1"/>
<dbReference type="STRING" id="1287680.R1G271"/>
<name>R1G271_BOTPV</name>
<dbReference type="OrthoDB" id="2115692at2759"/>
<reference evidence="2" key="1">
    <citation type="journal article" date="2013" name="Genome Announc.">
        <title>Draft genome sequence of Neofusicoccum parvum isolate UCR-NP2, a fungal vascular pathogen associated with grapevine cankers.</title>
        <authorList>
            <person name="Blanco-Ulate B."/>
            <person name="Rolshausen P."/>
            <person name="Cantu D."/>
        </authorList>
    </citation>
    <scope>NUCLEOTIDE SEQUENCE [LARGE SCALE GENOMIC DNA]</scope>
    <source>
        <strain evidence="2">UCR-NP2</strain>
    </source>
</reference>
<dbReference type="PANTHER" id="PTHR42791">
    <property type="entry name" value="GNAT FAMILY ACETYLTRANSFERASE"/>
    <property type="match status" value="1"/>
</dbReference>
<dbReference type="KEGG" id="npa:UCRNP2_7799"/>
<dbReference type="Gene3D" id="3.40.630.30">
    <property type="match status" value="1"/>
</dbReference>
<gene>
    <name evidence="1" type="ORF">UCRNP2_7799</name>
</gene>
<dbReference type="InterPro" id="IPR052523">
    <property type="entry name" value="Trichothecene_AcTrans"/>
</dbReference>
<accession>R1G271</accession>
<evidence type="ECO:0000313" key="2">
    <source>
        <dbReference type="Proteomes" id="UP000013521"/>
    </source>
</evidence>
<evidence type="ECO:0000313" key="1">
    <source>
        <dbReference type="EMBL" id="EOD45485.1"/>
    </source>
</evidence>
<dbReference type="eggNOG" id="ENOG502STYZ">
    <property type="taxonomic scope" value="Eukaryota"/>
</dbReference>
<organism evidence="1 2">
    <name type="scientific">Botryosphaeria parva (strain UCR-NP2)</name>
    <name type="common">Grapevine canker fungus</name>
    <name type="synonym">Neofusicoccum parvum</name>
    <dbReference type="NCBI Taxonomy" id="1287680"/>
    <lineage>
        <taxon>Eukaryota</taxon>
        <taxon>Fungi</taxon>
        <taxon>Dikarya</taxon>
        <taxon>Ascomycota</taxon>
        <taxon>Pezizomycotina</taxon>
        <taxon>Dothideomycetes</taxon>
        <taxon>Dothideomycetes incertae sedis</taxon>
        <taxon>Botryosphaeriales</taxon>
        <taxon>Botryosphaeriaceae</taxon>
        <taxon>Neofusicoccum</taxon>
    </lineage>
</organism>
<dbReference type="SUPFAM" id="SSF55729">
    <property type="entry name" value="Acyl-CoA N-acyltransferases (Nat)"/>
    <property type="match status" value="1"/>
</dbReference>
<proteinExistence type="predicted"/>
<dbReference type="InterPro" id="IPR016181">
    <property type="entry name" value="Acyl_CoA_acyltransferase"/>
</dbReference>
<sequence>MRYWDMIQDDVPRVTDLAVSCFGPDKLWSWLYPRRNEHPDDLRRYMGLRVRQRLVEPGTRGIIAETEASDAEVAGFAFGARNGGDEAAKKWEADCPAHSNLPQPRGCPPSGKCRRRRNARIAEVERVLLRLHGWYYYQRFLDRATAWDRVQIFHESTAYEGFWRALDRETGSWHLAMLGVSAQQRRQGIGSSLVAWGKSRAGEEQVPATLEASAMGRALYAESGVRIVARSGICDGPEGVVMMWEPDECRGRWLETEAEDAKLRRPSREG</sequence>
<dbReference type="AlphaFoldDB" id="R1G271"/>
<dbReference type="Proteomes" id="UP000013521">
    <property type="component" value="Unassembled WGS sequence"/>
</dbReference>
<dbReference type="OMA" id="DIFPELW"/>